<proteinExistence type="inferred from homology"/>
<dbReference type="EMBL" id="OA883707">
    <property type="protein sequence ID" value="CAD7279512.1"/>
    <property type="molecule type" value="Genomic_DNA"/>
</dbReference>
<evidence type="ECO:0000256" key="11">
    <source>
        <dbReference type="RuleBase" id="RU000581"/>
    </source>
</evidence>
<dbReference type="PANTHER" id="PTHR11351:SF31">
    <property type="entry name" value="DESATURASE 1, ISOFORM A-RELATED"/>
    <property type="match status" value="1"/>
</dbReference>
<keyword evidence="9 12" id="KW-0472">Membrane</keyword>
<evidence type="ECO:0000256" key="2">
    <source>
        <dbReference type="ARBA" id="ARBA00009295"/>
    </source>
</evidence>
<dbReference type="OrthoDB" id="7437350at2759"/>
<evidence type="ECO:0000256" key="10">
    <source>
        <dbReference type="ARBA" id="ARBA00023160"/>
    </source>
</evidence>
<feature type="transmembrane region" description="Helical" evidence="12">
    <location>
        <begin position="65"/>
        <end position="86"/>
    </location>
</feature>
<feature type="transmembrane region" description="Helical" evidence="12">
    <location>
        <begin position="98"/>
        <end position="118"/>
    </location>
</feature>
<organism evidence="13">
    <name type="scientific">Notodromas monacha</name>
    <dbReference type="NCBI Taxonomy" id="399045"/>
    <lineage>
        <taxon>Eukaryota</taxon>
        <taxon>Metazoa</taxon>
        <taxon>Ecdysozoa</taxon>
        <taxon>Arthropoda</taxon>
        <taxon>Crustacea</taxon>
        <taxon>Oligostraca</taxon>
        <taxon>Ostracoda</taxon>
        <taxon>Podocopa</taxon>
        <taxon>Podocopida</taxon>
        <taxon>Cypridocopina</taxon>
        <taxon>Cypridoidea</taxon>
        <taxon>Cyprididae</taxon>
        <taxon>Notodromas</taxon>
    </lineage>
</organism>
<keyword evidence="4 11" id="KW-0812">Transmembrane</keyword>
<comment type="cofactor">
    <cofactor evidence="11">
        <name>Fe(2+)</name>
        <dbReference type="ChEBI" id="CHEBI:29033"/>
    </cofactor>
</comment>
<dbReference type="InterPro" id="IPR015876">
    <property type="entry name" value="Acyl-CoA_DS"/>
</dbReference>
<evidence type="ECO:0000256" key="1">
    <source>
        <dbReference type="ARBA" id="ARBA00004141"/>
    </source>
</evidence>
<gene>
    <name evidence="13" type="ORF">NMOB1V02_LOCUS7184</name>
</gene>
<keyword evidence="8" id="KW-0443">Lipid metabolism</keyword>
<name>A0A7R9BT65_9CRUS</name>
<evidence type="ECO:0000256" key="6">
    <source>
        <dbReference type="ARBA" id="ARBA00022989"/>
    </source>
</evidence>
<evidence type="ECO:0000256" key="7">
    <source>
        <dbReference type="ARBA" id="ARBA00023002"/>
    </source>
</evidence>
<dbReference type="PANTHER" id="PTHR11351">
    <property type="entry name" value="ACYL-COA DESATURASE"/>
    <property type="match status" value="1"/>
</dbReference>
<comment type="subcellular location">
    <subcellularLocation>
        <location evidence="1">Membrane</location>
        <topology evidence="1">Multi-pass membrane protein</topology>
    </subcellularLocation>
</comment>
<dbReference type="GO" id="GO:0004768">
    <property type="term" value="F:stearoyl-CoA 9-desaturase activity"/>
    <property type="evidence" value="ECO:0007669"/>
    <property type="project" value="TreeGrafter"/>
</dbReference>
<dbReference type="PRINTS" id="PR00075">
    <property type="entry name" value="FACDDSATRASE"/>
</dbReference>
<feature type="non-terminal residue" evidence="13">
    <location>
        <position position="142"/>
    </location>
</feature>
<evidence type="ECO:0000256" key="8">
    <source>
        <dbReference type="ARBA" id="ARBA00023098"/>
    </source>
</evidence>
<comment type="similarity">
    <text evidence="2 11">Belongs to the fatty acid desaturase type 1 family.</text>
</comment>
<evidence type="ECO:0000256" key="5">
    <source>
        <dbReference type="ARBA" id="ARBA00022832"/>
    </source>
</evidence>
<evidence type="ECO:0000313" key="13">
    <source>
        <dbReference type="EMBL" id="CAD7279512.1"/>
    </source>
</evidence>
<comment type="domain">
    <text evidence="11">The histidine box domains are involved in binding the catalytic metal ions.</text>
</comment>
<accession>A0A7R9BT65</accession>
<dbReference type="GO" id="GO:0005789">
    <property type="term" value="C:endoplasmic reticulum membrane"/>
    <property type="evidence" value="ECO:0007669"/>
    <property type="project" value="TreeGrafter"/>
</dbReference>
<dbReference type="AlphaFoldDB" id="A0A7R9BT65"/>
<evidence type="ECO:0000256" key="4">
    <source>
        <dbReference type="ARBA" id="ARBA00022692"/>
    </source>
</evidence>
<sequence length="142" mass="16207">MYPFPVPNLTNDIFLIFGRSSKKVSTDLEPSSIEPTGRLYEHEPLPDLSEEETKKWTKNDQEIEIVWRNVLLFLSLHLSAPIGLVMTVTHAKLATTFFAINLMFWSGFGVTAGAHRLWAHRAYKAKLPLRILLIILNTIAFQ</sequence>
<dbReference type="Proteomes" id="UP000678499">
    <property type="component" value="Unassembled WGS sequence"/>
</dbReference>
<keyword evidence="3 11" id="KW-0444">Lipid biosynthesis</keyword>
<protein>
    <recommendedName>
        <fullName evidence="15">Acyl-CoA desaturase</fullName>
    </recommendedName>
</protein>
<evidence type="ECO:0008006" key="15">
    <source>
        <dbReference type="Google" id="ProtNLM"/>
    </source>
</evidence>
<keyword evidence="6 12" id="KW-1133">Transmembrane helix</keyword>
<keyword evidence="10 11" id="KW-0275">Fatty acid biosynthesis</keyword>
<dbReference type="GO" id="GO:0006636">
    <property type="term" value="P:unsaturated fatty acid biosynthetic process"/>
    <property type="evidence" value="ECO:0007669"/>
    <property type="project" value="TreeGrafter"/>
</dbReference>
<keyword evidence="14" id="KW-1185">Reference proteome</keyword>
<dbReference type="GO" id="GO:0005506">
    <property type="term" value="F:iron ion binding"/>
    <property type="evidence" value="ECO:0007669"/>
    <property type="project" value="TreeGrafter"/>
</dbReference>
<evidence type="ECO:0000256" key="3">
    <source>
        <dbReference type="ARBA" id="ARBA00022516"/>
    </source>
</evidence>
<dbReference type="EMBL" id="CAJPEX010001670">
    <property type="protein sequence ID" value="CAG0919664.1"/>
    <property type="molecule type" value="Genomic_DNA"/>
</dbReference>
<keyword evidence="5" id="KW-0276">Fatty acid metabolism</keyword>
<reference evidence="13" key="1">
    <citation type="submission" date="2020-11" db="EMBL/GenBank/DDBJ databases">
        <authorList>
            <person name="Tran Van P."/>
        </authorList>
    </citation>
    <scope>NUCLEOTIDE SEQUENCE</scope>
</reference>
<evidence type="ECO:0000256" key="9">
    <source>
        <dbReference type="ARBA" id="ARBA00023136"/>
    </source>
</evidence>
<evidence type="ECO:0000313" key="14">
    <source>
        <dbReference type="Proteomes" id="UP000678499"/>
    </source>
</evidence>
<keyword evidence="7 11" id="KW-0560">Oxidoreductase</keyword>
<evidence type="ECO:0000256" key="12">
    <source>
        <dbReference type="SAM" id="Phobius"/>
    </source>
</evidence>